<protein>
    <submittedName>
        <fullName evidence="1">Uncharacterized protein</fullName>
    </submittedName>
</protein>
<gene>
    <name evidence="1" type="ORF">C5F50_04975</name>
</gene>
<name>A0A7D5M4Y6_9ARCH</name>
<reference evidence="1 2" key="1">
    <citation type="submission" date="2018-02" db="EMBL/GenBank/DDBJ databases">
        <title>Complete genome of Nitrosopumilus ureaphilus PS0.</title>
        <authorList>
            <person name="Qin W."/>
            <person name="Zheng Y."/>
            <person name="Stahl D.A."/>
        </authorList>
    </citation>
    <scope>NUCLEOTIDE SEQUENCE [LARGE SCALE GENOMIC DNA]</scope>
    <source>
        <strain evidence="1 2">PS0</strain>
    </source>
</reference>
<dbReference type="AlphaFoldDB" id="A0A7D5M4Y6"/>
<accession>A0A7D5M4Y6</accession>
<dbReference type="EMBL" id="CP026995">
    <property type="protein sequence ID" value="QLH06495.1"/>
    <property type="molecule type" value="Genomic_DNA"/>
</dbReference>
<organism evidence="1 2">
    <name type="scientific">Nitrosopumilus ureiphilus</name>
    <dbReference type="NCBI Taxonomy" id="1470067"/>
    <lineage>
        <taxon>Archaea</taxon>
        <taxon>Nitrososphaerota</taxon>
        <taxon>Nitrososphaeria</taxon>
        <taxon>Nitrosopumilales</taxon>
        <taxon>Nitrosopumilaceae</taxon>
        <taxon>Nitrosopumilus</taxon>
    </lineage>
</organism>
<evidence type="ECO:0000313" key="1">
    <source>
        <dbReference type="EMBL" id="QLH06495.1"/>
    </source>
</evidence>
<proteinExistence type="predicted"/>
<keyword evidence="2" id="KW-1185">Reference proteome</keyword>
<sequence length="256" mass="29211">MKHFVFLFGFLVLIGFSLVLGPPWIAYGQYLGDKLPPNTMIIDETGEYVFPPSYVDFYYSNPRFEKYSVIAEHYRYDIPYMISNGTISKMSMDCNDVELILDIEPTAKQGWLTLALPRQIVDSQIGSDRDDTFIVLLDSKETKHSDIASEKLRLLIIPFSDNTSQINIIGVNYPEQMGENACNGKHVSPFSYLLSPLKQIKSGITLDKIKCKEELVFAQKRDSGKPICITPETKDVLEKRNWVELPPPYSPYPDHN</sequence>
<evidence type="ECO:0000313" key="2">
    <source>
        <dbReference type="Proteomes" id="UP000509478"/>
    </source>
</evidence>
<dbReference type="Proteomes" id="UP000509478">
    <property type="component" value="Chromosome"/>
</dbReference>
<dbReference type="OrthoDB" id="2648at2157"/>
<dbReference type="RefSeq" id="WP_179372576.1">
    <property type="nucleotide sequence ID" value="NZ_CP026995.1"/>
</dbReference>
<dbReference type="GeneID" id="56067402"/>
<dbReference type="KEGG" id="nue:C5F50_04975"/>